<sequence length="197" mass="21996">MQLDISKLKGDYYTGFGTIKSKINCALIPSSARDEILEDIYEMLLRNQNSKKDFLDVIGGNLSTFIDNIIDSYASTISRTNFILSVIKTSFLFAILGLIGTLFTHTITISTIVYSLIGFIVGGLTYLFIYKIKKNSINLISYIIAGLFGVFNISVINSLNESSTFLSTNLSYTLLLVIFILELIPILLIQNYLKKIS</sequence>
<dbReference type="SUPFAM" id="SSF158560">
    <property type="entry name" value="BH3980-like"/>
    <property type="match status" value="1"/>
</dbReference>
<dbReference type="Gene3D" id="1.10.1900.10">
    <property type="entry name" value="c-terminal domain of poly(a) binding protein"/>
    <property type="match status" value="1"/>
</dbReference>
<keyword evidence="1" id="KW-1133">Transmembrane helix</keyword>
<feature type="transmembrane region" description="Helical" evidence="1">
    <location>
        <begin position="171"/>
        <end position="193"/>
    </location>
</feature>
<protein>
    <submittedName>
        <fullName evidence="2">Uncharacterized protein</fullName>
    </submittedName>
</protein>
<keyword evidence="1" id="KW-0812">Transmembrane</keyword>
<accession>A0A6N3ALI7</accession>
<feature type="transmembrane region" description="Helical" evidence="1">
    <location>
        <begin position="109"/>
        <end position="130"/>
    </location>
</feature>
<proteinExistence type="predicted"/>
<evidence type="ECO:0000313" key="2">
    <source>
        <dbReference type="EMBL" id="VYT92481.1"/>
    </source>
</evidence>
<feature type="transmembrane region" description="Helical" evidence="1">
    <location>
        <begin position="139"/>
        <end position="159"/>
    </location>
</feature>
<dbReference type="AlphaFoldDB" id="A0A6N3ALI7"/>
<gene>
    <name evidence="2" type="ORF">CPLFYP93_00940</name>
</gene>
<name>A0A6N3ALI7_9CLOT</name>
<keyword evidence="1" id="KW-0472">Membrane</keyword>
<dbReference type="RefSeq" id="WP_156559728.1">
    <property type="nucleotide sequence ID" value="NZ_CACRTV010000032.1"/>
</dbReference>
<reference evidence="2" key="1">
    <citation type="submission" date="2019-11" db="EMBL/GenBank/DDBJ databases">
        <authorList>
            <person name="Feng L."/>
        </authorList>
    </citation>
    <scope>NUCLEOTIDE SEQUENCE</scope>
    <source>
        <strain evidence="2">CParaputrificumLFYP93</strain>
    </source>
</reference>
<dbReference type="EMBL" id="CACRTV010000032">
    <property type="protein sequence ID" value="VYT92481.1"/>
    <property type="molecule type" value="Genomic_DNA"/>
</dbReference>
<evidence type="ECO:0000256" key="1">
    <source>
        <dbReference type="SAM" id="Phobius"/>
    </source>
</evidence>
<feature type="transmembrane region" description="Helical" evidence="1">
    <location>
        <begin position="82"/>
        <end position="103"/>
    </location>
</feature>
<organism evidence="2">
    <name type="scientific">Clostridium paraputrificum</name>
    <dbReference type="NCBI Taxonomy" id="29363"/>
    <lineage>
        <taxon>Bacteria</taxon>
        <taxon>Bacillati</taxon>
        <taxon>Bacillota</taxon>
        <taxon>Clostridia</taxon>
        <taxon>Eubacteriales</taxon>
        <taxon>Clostridiaceae</taxon>
        <taxon>Clostridium</taxon>
    </lineage>
</organism>